<dbReference type="RefSeq" id="WP_119973269.1">
    <property type="nucleotide sequence ID" value="NZ_CP032416.1"/>
</dbReference>
<accession>A0A386H593</accession>
<keyword evidence="9 11" id="KW-0406">Ion transport</keyword>
<keyword evidence="3 11" id="KW-0633">Potassium transport</keyword>
<proteinExistence type="inferred from homology"/>
<sequence length="208" mass="23051">MKTIKKSFFISIVFMILCGLLYPLFMTGVSQLVFNKNANGSMITVDGKQVGSELIGQNFTDPRFLRGRVSSVNYNTYTEKDTKTDKNGKTAYSGVRSGSQNLAPSNKLLKERVEKDINEFLKANPEVKKEDIPTDLLTSSGSGLDPDISPQAAKIQIPRISKASRISESDLQQIIDKYTQKKSLGIFGEPRVNVLKVNIEIASLLNKK</sequence>
<dbReference type="GO" id="GO:0005524">
    <property type="term" value="F:ATP binding"/>
    <property type="evidence" value="ECO:0007669"/>
    <property type="project" value="UniProtKB-UniRule"/>
</dbReference>
<keyword evidence="1 11" id="KW-0813">Transport</keyword>
<evidence type="ECO:0000256" key="4">
    <source>
        <dbReference type="ARBA" id="ARBA00022692"/>
    </source>
</evidence>
<keyword evidence="5 11" id="KW-0547">Nucleotide-binding</keyword>
<dbReference type="KEGG" id="cfer:D4Z93_10240"/>
<keyword evidence="2 11" id="KW-1003">Cell membrane</keyword>
<dbReference type="NCBIfam" id="NF010600">
    <property type="entry name" value="PRK13995.1"/>
    <property type="match status" value="1"/>
</dbReference>
<evidence type="ECO:0000313" key="13">
    <source>
        <dbReference type="Proteomes" id="UP000266301"/>
    </source>
</evidence>
<evidence type="ECO:0000256" key="6">
    <source>
        <dbReference type="ARBA" id="ARBA00022840"/>
    </source>
</evidence>
<keyword evidence="10 11" id="KW-0472">Membrane</keyword>
<name>A0A386H593_9CLOT</name>
<dbReference type="HAMAP" id="MF_00276">
    <property type="entry name" value="KdpC"/>
    <property type="match status" value="1"/>
</dbReference>
<keyword evidence="6 11" id="KW-0067">ATP-binding</keyword>
<evidence type="ECO:0000256" key="5">
    <source>
        <dbReference type="ARBA" id="ARBA00022741"/>
    </source>
</evidence>
<dbReference type="Pfam" id="PF02669">
    <property type="entry name" value="KdpC"/>
    <property type="match status" value="1"/>
</dbReference>
<dbReference type="GO" id="GO:0005886">
    <property type="term" value="C:plasma membrane"/>
    <property type="evidence" value="ECO:0007669"/>
    <property type="project" value="UniProtKB-SubCell"/>
</dbReference>
<dbReference type="InterPro" id="IPR003820">
    <property type="entry name" value="KdpC"/>
</dbReference>
<dbReference type="GO" id="GO:0008556">
    <property type="term" value="F:P-type potassium transmembrane transporter activity"/>
    <property type="evidence" value="ECO:0007669"/>
    <property type="project" value="InterPro"/>
</dbReference>
<dbReference type="OrthoDB" id="9809491at2"/>
<evidence type="ECO:0000256" key="11">
    <source>
        <dbReference type="HAMAP-Rule" id="MF_00276"/>
    </source>
</evidence>
<protein>
    <recommendedName>
        <fullName evidence="11">Potassium-transporting ATPase KdpC subunit</fullName>
    </recommendedName>
    <alternativeName>
        <fullName evidence="11">ATP phosphohydrolase [potassium-transporting] C chain</fullName>
    </alternativeName>
    <alternativeName>
        <fullName evidence="11">Potassium-binding and translocating subunit C</fullName>
    </alternativeName>
    <alternativeName>
        <fullName evidence="11">Potassium-translocating ATPase C chain</fullName>
    </alternativeName>
</protein>
<evidence type="ECO:0000256" key="2">
    <source>
        <dbReference type="ARBA" id="ARBA00022475"/>
    </source>
</evidence>
<keyword evidence="4 11" id="KW-0812">Transmembrane</keyword>
<keyword evidence="13" id="KW-1185">Reference proteome</keyword>
<evidence type="ECO:0000256" key="7">
    <source>
        <dbReference type="ARBA" id="ARBA00022958"/>
    </source>
</evidence>
<evidence type="ECO:0000256" key="8">
    <source>
        <dbReference type="ARBA" id="ARBA00022989"/>
    </source>
</evidence>
<comment type="subcellular location">
    <subcellularLocation>
        <location evidence="11">Cell membrane</location>
        <topology evidence="11">Single-pass membrane protein</topology>
    </subcellularLocation>
</comment>
<evidence type="ECO:0000256" key="10">
    <source>
        <dbReference type="ARBA" id="ARBA00023136"/>
    </source>
</evidence>
<dbReference type="AlphaFoldDB" id="A0A386H593"/>
<dbReference type="Proteomes" id="UP000266301">
    <property type="component" value="Chromosome"/>
</dbReference>
<keyword evidence="7 11" id="KW-0630">Potassium</keyword>
<organism evidence="12 13">
    <name type="scientific">Clostridium fermenticellae</name>
    <dbReference type="NCBI Taxonomy" id="2068654"/>
    <lineage>
        <taxon>Bacteria</taxon>
        <taxon>Bacillati</taxon>
        <taxon>Bacillota</taxon>
        <taxon>Clostridia</taxon>
        <taxon>Eubacteriales</taxon>
        <taxon>Clostridiaceae</taxon>
        <taxon>Clostridium</taxon>
    </lineage>
</organism>
<dbReference type="NCBIfam" id="NF001454">
    <property type="entry name" value="PRK00315.1"/>
    <property type="match status" value="1"/>
</dbReference>
<dbReference type="PANTHER" id="PTHR30042:SF2">
    <property type="entry name" value="POTASSIUM-TRANSPORTING ATPASE KDPC SUBUNIT"/>
    <property type="match status" value="1"/>
</dbReference>
<comment type="similarity">
    <text evidence="11">Belongs to the KdpC family.</text>
</comment>
<evidence type="ECO:0000256" key="1">
    <source>
        <dbReference type="ARBA" id="ARBA00022448"/>
    </source>
</evidence>
<keyword evidence="8 11" id="KW-1133">Transmembrane helix</keyword>
<dbReference type="PIRSF" id="PIRSF001296">
    <property type="entry name" value="K_ATPase_KdpC"/>
    <property type="match status" value="1"/>
</dbReference>
<dbReference type="PANTHER" id="PTHR30042">
    <property type="entry name" value="POTASSIUM-TRANSPORTING ATPASE C CHAIN"/>
    <property type="match status" value="1"/>
</dbReference>
<comment type="function">
    <text evidence="11">Part of the high-affinity ATP-driven potassium transport (or Kdp) system, which catalyzes the hydrolysis of ATP coupled with the electrogenic transport of potassium into the cytoplasm. This subunit acts as a catalytic chaperone that increases the ATP-binding affinity of the ATP-hydrolyzing subunit KdpB by the formation of a transient KdpB/KdpC/ATP ternary complex.</text>
</comment>
<feature type="transmembrane region" description="Helical" evidence="11">
    <location>
        <begin position="7"/>
        <end position="25"/>
    </location>
</feature>
<comment type="subunit">
    <text evidence="11">The system is composed of three essential subunits: KdpA, KdpB and KdpC.</text>
</comment>
<dbReference type="EMBL" id="CP032416">
    <property type="protein sequence ID" value="AYD40882.1"/>
    <property type="molecule type" value="Genomic_DNA"/>
</dbReference>
<dbReference type="NCBIfam" id="TIGR00681">
    <property type="entry name" value="kdpC"/>
    <property type="match status" value="1"/>
</dbReference>
<evidence type="ECO:0000313" key="12">
    <source>
        <dbReference type="EMBL" id="AYD40882.1"/>
    </source>
</evidence>
<gene>
    <name evidence="11" type="primary">kdpC</name>
    <name evidence="12" type="ORF">D4Z93_10240</name>
</gene>
<evidence type="ECO:0000256" key="9">
    <source>
        <dbReference type="ARBA" id="ARBA00023065"/>
    </source>
</evidence>
<reference evidence="12 13" key="1">
    <citation type="journal article" date="2019" name="Int. J. Syst. Evol. Microbiol.">
        <title>Clostridium fermenticellae sp. nov., isolated from the mud in a fermentation cellar for the production of the Chinese liquor, baijiu.</title>
        <authorList>
            <person name="Xu P.X."/>
            <person name="Chai L.J."/>
            <person name="Qiu T."/>
            <person name="Zhang X.J."/>
            <person name="Lu Z.M."/>
            <person name="Xiao C."/>
            <person name="Wang S.T."/>
            <person name="Shen C.H."/>
            <person name="Shi J.S."/>
            <person name="Xu Z.H."/>
        </authorList>
    </citation>
    <scope>NUCLEOTIDE SEQUENCE [LARGE SCALE GENOMIC DNA]</scope>
    <source>
        <strain evidence="12 13">JN500901</strain>
    </source>
</reference>
<evidence type="ECO:0000256" key="3">
    <source>
        <dbReference type="ARBA" id="ARBA00022538"/>
    </source>
</evidence>